<dbReference type="Proteomes" id="UP000009169">
    <property type="component" value="Unassembled WGS sequence"/>
</dbReference>
<proteinExistence type="predicted"/>
<gene>
    <name evidence="1" type="ORF">TEQG_02491</name>
</gene>
<organism evidence="1 2">
    <name type="scientific">Trichophyton equinum (strain ATCC MYA-4606 / CBS 127.97)</name>
    <name type="common">Horse ringworm fungus</name>
    <dbReference type="NCBI Taxonomy" id="559882"/>
    <lineage>
        <taxon>Eukaryota</taxon>
        <taxon>Fungi</taxon>
        <taxon>Dikarya</taxon>
        <taxon>Ascomycota</taxon>
        <taxon>Pezizomycotina</taxon>
        <taxon>Eurotiomycetes</taxon>
        <taxon>Eurotiomycetidae</taxon>
        <taxon>Onygenales</taxon>
        <taxon>Arthrodermataceae</taxon>
        <taxon>Trichophyton</taxon>
    </lineage>
</organism>
<dbReference type="EMBL" id="DS995727">
    <property type="protein sequence ID" value="EGE03460.1"/>
    <property type="molecule type" value="Genomic_DNA"/>
</dbReference>
<dbReference type="AlphaFoldDB" id="F2PNJ2"/>
<name>F2PNJ2_TRIEC</name>
<sequence length="118" mass="13715">MPAVIKRRLLRGEVTYSDVKGEEVNILHELGYFEKQSQFITALARRDDWVKSVVAHHLNIDPSRCHIADSATWLKGSFNLCIPVTIQDRIRYQLGNRVKLILNTLHQQFDEPHSYTDK</sequence>
<protein>
    <submittedName>
        <fullName evidence="1">Uncharacterized protein</fullName>
    </submittedName>
</protein>
<dbReference type="VEuPathDB" id="FungiDB:TEQG_02491"/>
<evidence type="ECO:0000313" key="2">
    <source>
        <dbReference type="Proteomes" id="UP000009169"/>
    </source>
</evidence>
<keyword evidence="2" id="KW-1185">Reference proteome</keyword>
<evidence type="ECO:0000313" key="1">
    <source>
        <dbReference type="EMBL" id="EGE03460.1"/>
    </source>
</evidence>
<dbReference type="eggNOG" id="ENOG502SII6">
    <property type="taxonomic scope" value="Eukaryota"/>
</dbReference>
<accession>F2PNJ2</accession>
<reference evidence="2" key="1">
    <citation type="journal article" date="2012" name="MBio">
        <title>Comparative genome analysis of Trichophyton rubrum and related dermatophytes reveals candidate genes involved in infection.</title>
        <authorList>
            <person name="Martinez D.A."/>
            <person name="Oliver B.G."/>
            <person name="Graeser Y."/>
            <person name="Goldberg J.M."/>
            <person name="Li W."/>
            <person name="Martinez-Rossi N.M."/>
            <person name="Monod M."/>
            <person name="Shelest E."/>
            <person name="Barton R.C."/>
            <person name="Birch E."/>
            <person name="Brakhage A.A."/>
            <person name="Chen Z."/>
            <person name="Gurr S.J."/>
            <person name="Heiman D."/>
            <person name="Heitman J."/>
            <person name="Kosti I."/>
            <person name="Rossi A."/>
            <person name="Saif S."/>
            <person name="Samalova M."/>
            <person name="Saunders C.W."/>
            <person name="Shea T."/>
            <person name="Summerbell R.C."/>
            <person name="Xu J."/>
            <person name="Young S."/>
            <person name="Zeng Q."/>
            <person name="Birren B.W."/>
            <person name="Cuomo C.A."/>
            <person name="White T.C."/>
        </authorList>
    </citation>
    <scope>NUCLEOTIDE SEQUENCE [LARGE SCALE GENOMIC DNA]</scope>
    <source>
        <strain evidence="2">ATCC MYA-4606 / CBS 127.97</strain>
    </source>
</reference>
<dbReference type="HOGENOM" id="CLU_167753_0_0_1"/>